<dbReference type="Gene3D" id="2.60.120.260">
    <property type="entry name" value="Galactose-binding domain-like"/>
    <property type="match status" value="1"/>
</dbReference>
<dbReference type="Pfam" id="PF17132">
    <property type="entry name" value="Glyco_hydro_106"/>
    <property type="match status" value="1"/>
</dbReference>
<dbReference type="AlphaFoldDB" id="A0A841STC8"/>
<dbReference type="PANTHER" id="PTHR36848:SF2">
    <property type="entry name" value="SECRETED PROTEIN"/>
    <property type="match status" value="1"/>
</dbReference>
<protein>
    <recommendedName>
        <fullName evidence="3">Glycosyl hydrolases family 2 sugar binding domain-containing protein</fullName>
    </recommendedName>
</protein>
<name>A0A841STC8_9BACL</name>
<keyword evidence="2" id="KW-1185">Reference proteome</keyword>
<accession>A0A841STC8</accession>
<reference evidence="1 2" key="1">
    <citation type="submission" date="2020-08" db="EMBL/GenBank/DDBJ databases">
        <title>Cohnella phylogeny.</title>
        <authorList>
            <person name="Dunlap C."/>
        </authorList>
    </citation>
    <scope>NUCLEOTIDE SEQUENCE [LARGE SCALE GENOMIC DNA]</scope>
    <source>
        <strain evidence="1 2">DSM 25241</strain>
    </source>
</reference>
<dbReference type="PANTHER" id="PTHR36848">
    <property type="entry name" value="DNA-BINDING PROTEIN (PUTATIVE SECRETED PROTEIN)-RELATED"/>
    <property type="match status" value="1"/>
</dbReference>
<evidence type="ECO:0008006" key="3">
    <source>
        <dbReference type="Google" id="ProtNLM"/>
    </source>
</evidence>
<gene>
    <name evidence="1" type="ORF">H7B67_06970</name>
</gene>
<dbReference type="InterPro" id="IPR053161">
    <property type="entry name" value="Ulvan_degrading_GH"/>
</dbReference>
<dbReference type="RefSeq" id="WP_185119059.1">
    <property type="nucleotide sequence ID" value="NZ_JACJVQ010000005.1"/>
</dbReference>
<evidence type="ECO:0000313" key="2">
    <source>
        <dbReference type="Proteomes" id="UP000535838"/>
    </source>
</evidence>
<proteinExistence type="predicted"/>
<dbReference type="SUPFAM" id="SSF49785">
    <property type="entry name" value="Galactose-binding domain-like"/>
    <property type="match status" value="1"/>
</dbReference>
<evidence type="ECO:0000313" key="1">
    <source>
        <dbReference type="EMBL" id="MBB6633846.1"/>
    </source>
</evidence>
<dbReference type="Proteomes" id="UP000535838">
    <property type="component" value="Unassembled WGS sequence"/>
</dbReference>
<organism evidence="1 2">
    <name type="scientific">Cohnella thailandensis</name>
    <dbReference type="NCBI Taxonomy" id="557557"/>
    <lineage>
        <taxon>Bacteria</taxon>
        <taxon>Bacillati</taxon>
        <taxon>Bacillota</taxon>
        <taxon>Bacilli</taxon>
        <taxon>Bacillales</taxon>
        <taxon>Paenibacillaceae</taxon>
        <taxon>Cohnella</taxon>
    </lineage>
</organism>
<dbReference type="EMBL" id="JACJVQ010000005">
    <property type="protein sequence ID" value="MBB6633846.1"/>
    <property type="molecule type" value="Genomic_DNA"/>
</dbReference>
<sequence length="1068" mass="121575">MEGTKKLSRQEDSLRKLFKEPRMEDRPAAFWVWNDDMSPEQIRKQLRELADKGFGGAFLHARPGLQLEYLSEEWFERWGIALETAEELGLKLSIYDENSYPSGFAGGHVPAELPDCLANCVHFRIYGHEELAKLKVNSSLMLNKPGHPIRAFAMRSSRDGQAWEIDRDVTLLPAEEWGDYGDSCWLFELGTPETNPWLGGFAYTDLLRPEVTEHFLRSTHERYRERFGERFGSVIPAMFTDEPEISPGNLFHDGDSFLPFTYWFAAEFENRNGYSLLDYLPYLFRDVDRAAGAEKDAGQVRYDYYSTIHELWTNNSVRPISEWCERNGLAYTGHYVEHNWPHPFNRSSPSVMSMYEYMHWPAIDHLKSETLRPDRRTEDNSSHHLICVKEAHSAANQFDRPRVLCEAFGAGGWESSFEDYRRIGDWLYAHGVNFLTPHFTMSSIAGARKRDHPQSFDWRQPWWNDWRTLADYFARLTFALSQGKTRNRILVLNPTTSSYLFAPRDLRENAVYKDGVEATRKLAQRLSDCGWDYDLGDEYIIERHGYAAEGRFGVARREYDIVIVPPAMIHLRPATAELLHRYMESGGKVYSLSQGLERLGGAAWQPDSLTKHARWSQLTGYEDLNAALLESMSPRIRWESAIREQSRIASLRRELEDGSVLFFVANGRPEPFEDTLIVNGGGAEIWEPFTGEIGSVAVKETGSGELSIPVKLPGSGSLLIRVLNGRPEEAEEEAPTLSVDLTPTVPFRELAGSRTEVSPKHGNILPILYLDLEIGAKRYSGISALQANQLIYERHGLPVNPWDNGIQFKRRLLYLEDSMDERTGMAASYRFAVRQGEVPSEIGLIVERPELYRIQINGHELSVQEGTCWLDSHMGQTDISAFIREGENVIRLVGKPFSIRMEIEAVYVTGSFSVEESNGEWVIGEPKPIGTGSWREQGYPFYGGAVAYRKQVLIPEGKEPVRVTLPDWRGTIATVFVNGTVVGRIGLDRCPSLDITSRVTRGEKQEIAVRVAGSFRNLLGPHFDPSRPRNIAWPSFWKRTPAFGPPPAKQFDLLDYGLLEDFRVEIGL</sequence>
<dbReference type="InterPro" id="IPR008979">
    <property type="entry name" value="Galactose-bd-like_sf"/>
</dbReference>
<comment type="caution">
    <text evidence="1">The sequence shown here is derived from an EMBL/GenBank/DDBJ whole genome shotgun (WGS) entry which is preliminary data.</text>
</comment>